<feature type="compositionally biased region" description="Basic and acidic residues" evidence="1">
    <location>
        <begin position="302"/>
        <end position="324"/>
    </location>
</feature>
<proteinExistence type="predicted"/>
<dbReference type="Pfam" id="PF01885">
    <property type="entry name" value="PTS_2-RNA"/>
    <property type="match status" value="1"/>
</dbReference>
<dbReference type="STRING" id="71717.A0A4Y7TFV2"/>
<dbReference type="OrthoDB" id="419694at2759"/>
<dbReference type="SUPFAM" id="SSF56399">
    <property type="entry name" value="ADP-ribosylation"/>
    <property type="match status" value="1"/>
</dbReference>
<evidence type="ECO:0000313" key="3">
    <source>
        <dbReference type="Proteomes" id="UP000298030"/>
    </source>
</evidence>
<feature type="region of interest" description="Disordered" evidence="1">
    <location>
        <begin position="206"/>
        <end position="225"/>
    </location>
</feature>
<dbReference type="PANTHER" id="PTHR12684:SF2">
    <property type="entry name" value="TRNA 2'-PHOSPHOTRANSFERASE 1"/>
    <property type="match status" value="1"/>
</dbReference>
<reference evidence="2 3" key="1">
    <citation type="journal article" date="2019" name="Nat. Ecol. Evol.">
        <title>Megaphylogeny resolves global patterns of mushroom evolution.</title>
        <authorList>
            <person name="Varga T."/>
            <person name="Krizsan K."/>
            <person name="Foldi C."/>
            <person name="Dima B."/>
            <person name="Sanchez-Garcia M."/>
            <person name="Sanchez-Ramirez S."/>
            <person name="Szollosi G.J."/>
            <person name="Szarkandi J.G."/>
            <person name="Papp V."/>
            <person name="Albert L."/>
            <person name="Andreopoulos W."/>
            <person name="Angelini C."/>
            <person name="Antonin V."/>
            <person name="Barry K.W."/>
            <person name="Bougher N.L."/>
            <person name="Buchanan P."/>
            <person name="Buyck B."/>
            <person name="Bense V."/>
            <person name="Catcheside P."/>
            <person name="Chovatia M."/>
            <person name="Cooper J."/>
            <person name="Damon W."/>
            <person name="Desjardin D."/>
            <person name="Finy P."/>
            <person name="Geml J."/>
            <person name="Haridas S."/>
            <person name="Hughes K."/>
            <person name="Justo A."/>
            <person name="Karasinski D."/>
            <person name="Kautmanova I."/>
            <person name="Kiss B."/>
            <person name="Kocsube S."/>
            <person name="Kotiranta H."/>
            <person name="LaButti K.M."/>
            <person name="Lechner B.E."/>
            <person name="Liimatainen K."/>
            <person name="Lipzen A."/>
            <person name="Lukacs Z."/>
            <person name="Mihaltcheva S."/>
            <person name="Morgado L.N."/>
            <person name="Niskanen T."/>
            <person name="Noordeloos M.E."/>
            <person name="Ohm R.A."/>
            <person name="Ortiz-Santana B."/>
            <person name="Ovrebo C."/>
            <person name="Racz N."/>
            <person name="Riley R."/>
            <person name="Savchenko A."/>
            <person name="Shiryaev A."/>
            <person name="Soop K."/>
            <person name="Spirin V."/>
            <person name="Szebenyi C."/>
            <person name="Tomsovsky M."/>
            <person name="Tulloss R.E."/>
            <person name="Uehling J."/>
            <person name="Grigoriev I.V."/>
            <person name="Vagvolgyi C."/>
            <person name="Papp T."/>
            <person name="Martin F.M."/>
            <person name="Miettinen O."/>
            <person name="Hibbett D.S."/>
            <person name="Nagy L.G."/>
        </authorList>
    </citation>
    <scope>NUCLEOTIDE SEQUENCE [LARGE SCALE GENOMIC DNA]</scope>
    <source>
        <strain evidence="2 3">FP101781</strain>
    </source>
</reference>
<evidence type="ECO:0000256" key="1">
    <source>
        <dbReference type="SAM" id="MobiDB-lite"/>
    </source>
</evidence>
<dbReference type="Proteomes" id="UP000298030">
    <property type="component" value="Unassembled WGS sequence"/>
</dbReference>
<name>A0A4Y7TFV2_COPMI</name>
<protein>
    <submittedName>
        <fullName evidence="2">Uncharacterized protein</fullName>
    </submittedName>
</protein>
<accession>A0A4Y7TFV2</accession>
<dbReference type="EMBL" id="QPFP01000013">
    <property type="protein sequence ID" value="TEB33046.1"/>
    <property type="molecule type" value="Genomic_DNA"/>
</dbReference>
<sequence length="346" mass="39744">MLPLAGRLLPARRLCLRSLAICTSPRASTRARAGTEAVPNPGAHIPNDVLDQFEATKLKRCEVTPEHVETMKTLRLLFSDARKQLAVRHDGLVSVLEVLRHPWMANSTILTLHDIIRWDKQRRFEMLYRPRVVSPLSEDWWLRIREGYFQDPDLSLERIWTPQEAPVAIFSTTLDVWQRIKHIGISRGDAPLIHLARSIPGREPIFGKKPHVPRKPPRPTSLMTHTRHPLPEIRRKKVDKVIVYVNTDRVLKSGIPLYISPRGTVATPGNLYGVLPPYLFDSVDVLKIRMKRVIYQRHGGDMRRGQEELPLERPGRWREWRGDRPGSPPNNSLRVRPSESAIRSDG</sequence>
<dbReference type="GO" id="GO:0006388">
    <property type="term" value="P:tRNA splicing, via endonucleolytic cleavage and ligation"/>
    <property type="evidence" value="ECO:0007669"/>
    <property type="project" value="TreeGrafter"/>
</dbReference>
<dbReference type="GO" id="GO:0000215">
    <property type="term" value="F:tRNA 2'-phosphotransferase activity"/>
    <property type="evidence" value="ECO:0007669"/>
    <property type="project" value="TreeGrafter"/>
</dbReference>
<dbReference type="AlphaFoldDB" id="A0A4Y7TFV2"/>
<keyword evidence="3" id="KW-1185">Reference proteome</keyword>
<evidence type="ECO:0000313" key="2">
    <source>
        <dbReference type="EMBL" id="TEB33046.1"/>
    </source>
</evidence>
<comment type="caution">
    <text evidence="2">The sequence shown here is derived from an EMBL/GenBank/DDBJ whole genome shotgun (WGS) entry which is preliminary data.</text>
</comment>
<dbReference type="PANTHER" id="PTHR12684">
    <property type="entry name" value="PUTATIVE PHOSPHOTRANSFERASE"/>
    <property type="match status" value="1"/>
</dbReference>
<organism evidence="2 3">
    <name type="scientific">Coprinellus micaceus</name>
    <name type="common">Glistening ink-cap mushroom</name>
    <name type="synonym">Coprinus micaceus</name>
    <dbReference type="NCBI Taxonomy" id="71717"/>
    <lineage>
        <taxon>Eukaryota</taxon>
        <taxon>Fungi</taxon>
        <taxon>Dikarya</taxon>
        <taxon>Basidiomycota</taxon>
        <taxon>Agaricomycotina</taxon>
        <taxon>Agaricomycetes</taxon>
        <taxon>Agaricomycetidae</taxon>
        <taxon>Agaricales</taxon>
        <taxon>Agaricineae</taxon>
        <taxon>Psathyrellaceae</taxon>
        <taxon>Coprinellus</taxon>
    </lineage>
</organism>
<dbReference type="InterPro" id="IPR002745">
    <property type="entry name" value="Ptrans_KptA/Tpt1"/>
</dbReference>
<gene>
    <name evidence="2" type="ORF">FA13DRAFT_180651</name>
</gene>
<feature type="compositionally biased region" description="Basic residues" evidence="1">
    <location>
        <begin position="208"/>
        <end position="217"/>
    </location>
</feature>
<feature type="region of interest" description="Disordered" evidence="1">
    <location>
        <begin position="302"/>
        <end position="346"/>
    </location>
</feature>